<sequence>MAFERSSVLIESILGSPGRENVVYLVNYSTNRFYHFRARRATPEHTCHLNTRSLTLMNTGPPIPRSNENEWVCGRRRRRHGAPRVRRGRILVQREGSGRGGGITQSGPSKETGVGRQSRGTRRAVRMRVLLRSKGVHKCVFAILLGLTRLISPPGTGNDVVVVGGGGAEMIARTTPIATLYVHEALSENSWSLVGGWTRQPLESPNPEESTKKPVITAVVIIAAGGAGRLPS</sequence>
<gene>
    <name evidence="2" type="ORF">DBV15_10953</name>
</gene>
<dbReference type="EMBL" id="QBLH01003228">
    <property type="protein sequence ID" value="TGZ41798.1"/>
    <property type="molecule type" value="Genomic_DNA"/>
</dbReference>
<feature type="region of interest" description="Disordered" evidence="1">
    <location>
        <begin position="91"/>
        <end position="122"/>
    </location>
</feature>
<proteinExistence type="predicted"/>
<organism evidence="2 3">
    <name type="scientific">Temnothorax longispinosus</name>
    <dbReference type="NCBI Taxonomy" id="300112"/>
    <lineage>
        <taxon>Eukaryota</taxon>
        <taxon>Metazoa</taxon>
        <taxon>Ecdysozoa</taxon>
        <taxon>Arthropoda</taxon>
        <taxon>Hexapoda</taxon>
        <taxon>Insecta</taxon>
        <taxon>Pterygota</taxon>
        <taxon>Neoptera</taxon>
        <taxon>Endopterygota</taxon>
        <taxon>Hymenoptera</taxon>
        <taxon>Apocrita</taxon>
        <taxon>Aculeata</taxon>
        <taxon>Formicoidea</taxon>
        <taxon>Formicidae</taxon>
        <taxon>Myrmicinae</taxon>
        <taxon>Temnothorax</taxon>
    </lineage>
</organism>
<accession>A0A4S2K4Z4</accession>
<comment type="caution">
    <text evidence="2">The sequence shown here is derived from an EMBL/GenBank/DDBJ whole genome shotgun (WGS) entry which is preliminary data.</text>
</comment>
<evidence type="ECO:0000256" key="1">
    <source>
        <dbReference type="SAM" id="MobiDB-lite"/>
    </source>
</evidence>
<keyword evidence="3" id="KW-1185">Reference proteome</keyword>
<evidence type="ECO:0000313" key="3">
    <source>
        <dbReference type="Proteomes" id="UP000310200"/>
    </source>
</evidence>
<dbReference type="Proteomes" id="UP000310200">
    <property type="component" value="Unassembled WGS sequence"/>
</dbReference>
<dbReference type="AlphaFoldDB" id="A0A4S2K4Z4"/>
<protein>
    <submittedName>
        <fullName evidence="2">Uncharacterized protein</fullName>
    </submittedName>
</protein>
<name>A0A4S2K4Z4_9HYME</name>
<evidence type="ECO:0000313" key="2">
    <source>
        <dbReference type="EMBL" id="TGZ41798.1"/>
    </source>
</evidence>
<reference evidence="2 3" key="1">
    <citation type="journal article" date="2019" name="Philos. Trans. R. Soc. Lond., B, Biol. Sci.">
        <title>Ant behaviour and brain gene expression of defending hosts depend on the ecological success of the intruding social parasite.</title>
        <authorList>
            <person name="Kaur R."/>
            <person name="Stoldt M."/>
            <person name="Jongepier E."/>
            <person name="Feldmeyer B."/>
            <person name="Menzel F."/>
            <person name="Bornberg-Bauer E."/>
            <person name="Foitzik S."/>
        </authorList>
    </citation>
    <scope>NUCLEOTIDE SEQUENCE [LARGE SCALE GENOMIC DNA]</scope>
    <source>
        <tissue evidence="2">Whole body</tissue>
    </source>
</reference>